<dbReference type="STRING" id="1033802.SSPSH_003068"/>
<dbReference type="InterPro" id="IPR054790">
    <property type="entry name" value="MurU"/>
</dbReference>
<dbReference type="InterPro" id="IPR005835">
    <property type="entry name" value="NTP_transferase_dom"/>
</dbReference>
<dbReference type="InterPro" id="IPR050065">
    <property type="entry name" value="GlmU-like"/>
</dbReference>
<reference evidence="4 5" key="1">
    <citation type="journal article" date="2011" name="J. Bacteriol.">
        <title>Genome sequence of Salinisphaera shabanensis, a gammaproteobacterium from the harsh, variable environment of the brine-seawater interface of the Shaban Deep in the Red Sea.</title>
        <authorList>
            <person name="Antunes A."/>
            <person name="Alam I."/>
            <person name="Bajic V.B."/>
            <person name="Stingl U."/>
        </authorList>
    </citation>
    <scope>NUCLEOTIDE SEQUENCE [LARGE SCALE GENOMIC DNA]</scope>
    <source>
        <strain evidence="4 5">E1L3A</strain>
    </source>
</reference>
<proteinExistence type="predicted"/>
<dbReference type="AlphaFoldDB" id="U2EI24"/>
<evidence type="ECO:0000256" key="1">
    <source>
        <dbReference type="ARBA" id="ARBA00022679"/>
    </source>
</evidence>
<dbReference type="GO" id="GO:0004475">
    <property type="term" value="F:mannose-1-phosphate guanylyltransferase (GTP) activity"/>
    <property type="evidence" value="ECO:0007669"/>
    <property type="project" value="UniProtKB-EC"/>
</dbReference>
<dbReference type="OrthoDB" id="9788272at2"/>
<keyword evidence="2 4" id="KW-0548">Nucleotidyltransferase</keyword>
<dbReference type="EMBL" id="AFNV02000024">
    <property type="protein sequence ID" value="ERJ18012.1"/>
    <property type="molecule type" value="Genomic_DNA"/>
</dbReference>
<evidence type="ECO:0000256" key="2">
    <source>
        <dbReference type="ARBA" id="ARBA00022695"/>
    </source>
</evidence>
<dbReference type="CDD" id="cd06422">
    <property type="entry name" value="NTP_transferase_like_1"/>
    <property type="match status" value="1"/>
</dbReference>
<evidence type="ECO:0000259" key="3">
    <source>
        <dbReference type="Pfam" id="PF00483"/>
    </source>
</evidence>
<dbReference type="eggNOG" id="COG1208">
    <property type="taxonomic scope" value="Bacteria"/>
</dbReference>
<protein>
    <submittedName>
        <fullName evidence="4">Mannose-1-phosphate guanylyltransferase protein</fullName>
        <ecNumber evidence="4">2.7.7.13</ecNumber>
    </submittedName>
</protein>
<dbReference type="Pfam" id="PF00483">
    <property type="entry name" value="NTP_transferase"/>
    <property type="match status" value="1"/>
</dbReference>
<feature type="domain" description="Nucleotidyl transferase" evidence="3">
    <location>
        <begin position="2"/>
        <end position="146"/>
    </location>
</feature>
<accession>U2EI24</accession>
<dbReference type="PANTHER" id="PTHR43584">
    <property type="entry name" value="NUCLEOTIDYL TRANSFERASE"/>
    <property type="match status" value="1"/>
</dbReference>
<reference evidence="4 5" key="2">
    <citation type="journal article" date="2013" name="PLoS ONE">
        <title>INDIGO - INtegrated Data Warehouse of MIcrobial GenOmes with Examples from the Red Sea Extremophiles.</title>
        <authorList>
            <person name="Alam I."/>
            <person name="Antunes A."/>
            <person name="Kamau A.A."/>
            <person name="Ba Alawi W."/>
            <person name="Kalkatawi M."/>
            <person name="Stingl U."/>
            <person name="Bajic V.B."/>
        </authorList>
    </citation>
    <scope>NUCLEOTIDE SEQUENCE [LARGE SCALE GENOMIC DNA]</scope>
    <source>
        <strain evidence="4 5">E1L3A</strain>
    </source>
</reference>
<gene>
    <name evidence="4" type="ORF">SSPSH_003068</name>
</gene>
<dbReference type="SUPFAM" id="SSF53448">
    <property type="entry name" value="Nucleotide-diphospho-sugar transferases"/>
    <property type="match status" value="1"/>
</dbReference>
<name>U2EI24_9GAMM</name>
<organism evidence="4 5">
    <name type="scientific">Salinisphaera shabanensis E1L3A</name>
    <dbReference type="NCBI Taxonomy" id="1033802"/>
    <lineage>
        <taxon>Bacteria</taxon>
        <taxon>Pseudomonadati</taxon>
        <taxon>Pseudomonadota</taxon>
        <taxon>Gammaproteobacteria</taxon>
        <taxon>Salinisphaerales</taxon>
        <taxon>Salinisphaeraceae</taxon>
        <taxon>Salinisphaera</taxon>
    </lineage>
</organism>
<dbReference type="PANTHER" id="PTHR43584:SF8">
    <property type="entry name" value="N-ACETYLMURAMATE ALPHA-1-PHOSPHATE URIDYLYLTRANSFERASE"/>
    <property type="match status" value="1"/>
</dbReference>
<dbReference type="EC" id="2.7.7.13" evidence="4"/>
<dbReference type="InterPro" id="IPR029044">
    <property type="entry name" value="Nucleotide-diphossugar_trans"/>
</dbReference>
<dbReference type="NCBIfam" id="NF045761">
    <property type="entry name" value="NAMPUrTaseMurU"/>
    <property type="match status" value="1"/>
</dbReference>
<sequence>MKAMILAAGRGERLRPLTDEMPKPLIEVGQTSLIGHHLNALAAGGFEDVVINVAYRGEQIVTALGDGSAWGLRLHYSRETPGELDTGGGVRRALPLLGDAPFALISADVFTDYDYARLRDRADADVHCVLVDNPAHHEHGDFGLVDGRLIDRGPRLTYAGIGVFHPARFAARETQRFALSAVIREALDQGRASGEHHRGAWIDVGRPSALEAARRTAVRG</sequence>
<comment type="caution">
    <text evidence="4">The sequence shown here is derived from an EMBL/GenBank/DDBJ whole genome shotgun (WGS) entry which is preliminary data.</text>
</comment>
<evidence type="ECO:0000313" key="5">
    <source>
        <dbReference type="Proteomes" id="UP000006242"/>
    </source>
</evidence>
<dbReference type="Gene3D" id="3.90.550.10">
    <property type="entry name" value="Spore Coat Polysaccharide Biosynthesis Protein SpsA, Chain A"/>
    <property type="match status" value="1"/>
</dbReference>
<keyword evidence="5" id="KW-1185">Reference proteome</keyword>
<keyword evidence="1 4" id="KW-0808">Transferase</keyword>
<evidence type="ECO:0000313" key="4">
    <source>
        <dbReference type="EMBL" id="ERJ18012.1"/>
    </source>
</evidence>
<dbReference type="Proteomes" id="UP000006242">
    <property type="component" value="Unassembled WGS sequence"/>
</dbReference>